<dbReference type="EMBL" id="AOGY02000007">
    <property type="protein sequence ID" value="EMY71790.1"/>
    <property type="molecule type" value="Genomic_DNA"/>
</dbReference>
<organism evidence="1 2">
    <name type="scientific">Leptospira vanthielii serovar Holland str. Waz Holland = ATCC 700522</name>
    <dbReference type="NCBI Taxonomy" id="1218591"/>
    <lineage>
        <taxon>Bacteria</taxon>
        <taxon>Pseudomonadati</taxon>
        <taxon>Spirochaetota</taxon>
        <taxon>Spirochaetia</taxon>
        <taxon>Leptospirales</taxon>
        <taxon>Leptospiraceae</taxon>
        <taxon>Leptospira</taxon>
    </lineage>
</organism>
<comment type="caution">
    <text evidence="1">The sequence shown here is derived from an EMBL/GenBank/DDBJ whole genome shotgun (WGS) entry which is preliminary data.</text>
</comment>
<evidence type="ECO:0000313" key="2">
    <source>
        <dbReference type="Proteomes" id="UP000012227"/>
    </source>
</evidence>
<accession>N1WEH5</accession>
<protein>
    <submittedName>
        <fullName evidence="1">Uncharacterized protein</fullName>
    </submittedName>
</protein>
<sequence length="37" mass="4222">MENGGMDGLFLELDNQPSKFEKKETLAKKLGFLHLEL</sequence>
<dbReference type="AlphaFoldDB" id="N1WEH5"/>
<gene>
    <name evidence="1" type="ORF">LEP1GSC199_3190</name>
</gene>
<dbReference type="Proteomes" id="UP000012227">
    <property type="component" value="Unassembled WGS sequence"/>
</dbReference>
<evidence type="ECO:0000313" key="1">
    <source>
        <dbReference type="EMBL" id="EMY71790.1"/>
    </source>
</evidence>
<proteinExistence type="predicted"/>
<reference evidence="1 2" key="1">
    <citation type="submission" date="2013-03" db="EMBL/GenBank/DDBJ databases">
        <authorList>
            <person name="Harkins D.M."/>
            <person name="Durkin A.S."/>
            <person name="Brinkac L.M."/>
            <person name="Haft D.H."/>
            <person name="Selengut J.D."/>
            <person name="Sanka R."/>
            <person name="DePew J."/>
            <person name="Purushe J."/>
            <person name="Galloway R.L."/>
            <person name="Vinetz J.M."/>
            <person name="Sutton G.G."/>
            <person name="Nierman W.C."/>
            <person name="Fouts D.E."/>
        </authorList>
    </citation>
    <scope>NUCLEOTIDE SEQUENCE [LARGE SCALE GENOMIC DNA]</scope>
    <source>
        <strain evidence="1 2">Waz Holland</strain>
    </source>
</reference>
<name>N1WEH5_9LEPT</name>